<proteinExistence type="predicted"/>
<dbReference type="EMBL" id="KB299236">
    <property type="protein sequence ID" value="ELU08219.1"/>
    <property type="molecule type" value="Genomic_DNA"/>
</dbReference>
<dbReference type="Proteomes" id="UP000014760">
    <property type="component" value="Unassembled WGS sequence"/>
</dbReference>
<feature type="region of interest" description="Disordered" evidence="1">
    <location>
        <begin position="227"/>
        <end position="272"/>
    </location>
</feature>
<feature type="compositionally biased region" description="Basic and acidic residues" evidence="1">
    <location>
        <begin position="150"/>
        <end position="164"/>
    </location>
</feature>
<reference evidence="4" key="1">
    <citation type="submission" date="2012-12" db="EMBL/GenBank/DDBJ databases">
        <authorList>
            <person name="Hellsten U."/>
            <person name="Grimwood J."/>
            <person name="Chapman J.A."/>
            <person name="Shapiro H."/>
            <person name="Aerts A."/>
            <person name="Otillar R.P."/>
            <person name="Terry A.Y."/>
            <person name="Boore J.L."/>
            <person name="Simakov O."/>
            <person name="Marletaz F."/>
            <person name="Cho S.-J."/>
            <person name="Edsinger-Gonzales E."/>
            <person name="Havlak P."/>
            <person name="Kuo D.-H."/>
            <person name="Larsson T."/>
            <person name="Lv J."/>
            <person name="Arendt D."/>
            <person name="Savage R."/>
            <person name="Osoegawa K."/>
            <person name="de Jong P."/>
            <person name="Lindberg D.R."/>
            <person name="Seaver E.C."/>
            <person name="Weisblat D.A."/>
            <person name="Putnam N.H."/>
            <person name="Grigoriev I.V."/>
            <person name="Rokhsar D.S."/>
        </authorList>
    </citation>
    <scope>NUCLEOTIDE SEQUENCE</scope>
    <source>
        <strain evidence="4">I ESC-2004</strain>
    </source>
</reference>
<feature type="region of interest" description="Disordered" evidence="1">
    <location>
        <begin position="350"/>
        <end position="383"/>
    </location>
</feature>
<feature type="compositionally biased region" description="Low complexity" evidence="1">
    <location>
        <begin position="350"/>
        <end position="363"/>
    </location>
</feature>
<reference evidence="3" key="3">
    <citation type="submission" date="2015-06" db="UniProtKB">
        <authorList>
            <consortium name="EnsemblMetazoa"/>
        </authorList>
    </citation>
    <scope>IDENTIFICATION</scope>
</reference>
<feature type="compositionally biased region" description="Basic residues" evidence="1">
    <location>
        <begin position="422"/>
        <end position="432"/>
    </location>
</feature>
<evidence type="ECO:0000256" key="1">
    <source>
        <dbReference type="SAM" id="MobiDB-lite"/>
    </source>
</evidence>
<feature type="compositionally biased region" description="Polar residues" evidence="1">
    <location>
        <begin position="251"/>
        <end position="272"/>
    </location>
</feature>
<evidence type="ECO:0000313" key="4">
    <source>
        <dbReference type="Proteomes" id="UP000014760"/>
    </source>
</evidence>
<protein>
    <submittedName>
        <fullName evidence="2 3">Uncharacterized protein</fullName>
    </submittedName>
</protein>
<dbReference type="AlphaFoldDB" id="R7UNV4"/>
<feature type="region of interest" description="Disordered" evidence="1">
    <location>
        <begin position="145"/>
        <end position="170"/>
    </location>
</feature>
<reference evidence="2 4" key="2">
    <citation type="journal article" date="2013" name="Nature">
        <title>Insights into bilaterian evolution from three spiralian genomes.</title>
        <authorList>
            <person name="Simakov O."/>
            <person name="Marletaz F."/>
            <person name="Cho S.J."/>
            <person name="Edsinger-Gonzales E."/>
            <person name="Havlak P."/>
            <person name="Hellsten U."/>
            <person name="Kuo D.H."/>
            <person name="Larsson T."/>
            <person name="Lv J."/>
            <person name="Arendt D."/>
            <person name="Savage R."/>
            <person name="Osoegawa K."/>
            <person name="de Jong P."/>
            <person name="Grimwood J."/>
            <person name="Chapman J.A."/>
            <person name="Shapiro H."/>
            <person name="Aerts A."/>
            <person name="Otillar R.P."/>
            <person name="Terry A.Y."/>
            <person name="Boore J.L."/>
            <person name="Grigoriev I.V."/>
            <person name="Lindberg D.R."/>
            <person name="Seaver E.C."/>
            <person name="Weisblat D.A."/>
            <person name="Putnam N.H."/>
            <person name="Rokhsar D.S."/>
        </authorList>
    </citation>
    <scope>NUCLEOTIDE SEQUENCE</scope>
    <source>
        <strain evidence="2 4">I ESC-2004</strain>
    </source>
</reference>
<keyword evidence="4" id="KW-1185">Reference proteome</keyword>
<feature type="region of interest" description="Disordered" evidence="1">
    <location>
        <begin position="297"/>
        <end position="335"/>
    </location>
</feature>
<organism evidence="2">
    <name type="scientific">Capitella teleta</name>
    <name type="common">Polychaete worm</name>
    <dbReference type="NCBI Taxonomy" id="283909"/>
    <lineage>
        <taxon>Eukaryota</taxon>
        <taxon>Metazoa</taxon>
        <taxon>Spiralia</taxon>
        <taxon>Lophotrochozoa</taxon>
        <taxon>Annelida</taxon>
        <taxon>Polychaeta</taxon>
        <taxon>Sedentaria</taxon>
        <taxon>Scolecida</taxon>
        <taxon>Capitellidae</taxon>
        <taxon>Capitella</taxon>
    </lineage>
</organism>
<dbReference type="EMBL" id="AMQN01006822">
    <property type="status" value="NOT_ANNOTATED_CDS"/>
    <property type="molecule type" value="Genomic_DNA"/>
</dbReference>
<name>R7UNV4_CAPTE</name>
<feature type="compositionally biased region" description="Polar residues" evidence="1">
    <location>
        <begin position="297"/>
        <end position="334"/>
    </location>
</feature>
<dbReference type="HOGENOM" id="CLU_598864_0_0_1"/>
<accession>R7UNV4</accession>
<evidence type="ECO:0000313" key="2">
    <source>
        <dbReference type="EMBL" id="ELU08219.1"/>
    </source>
</evidence>
<evidence type="ECO:0000313" key="3">
    <source>
        <dbReference type="EnsemblMetazoa" id="CapteP197539"/>
    </source>
</evidence>
<dbReference type="EnsemblMetazoa" id="CapteT197539">
    <property type="protein sequence ID" value="CapteP197539"/>
    <property type="gene ID" value="CapteG197539"/>
</dbReference>
<gene>
    <name evidence="2" type="ORF">CAPTEDRAFT_197539</name>
</gene>
<feature type="region of interest" description="Disordered" evidence="1">
    <location>
        <begin position="402"/>
        <end position="457"/>
    </location>
</feature>
<sequence>MSKELIHTRLEMLRIVEQGLQLKLEIREIKDDFLRIVNTYEEYATLDDKYNRLFNTRSTKIPDPGTDKFIASIQARDLKLKLRKREAETKASFTDLSSISQATSCSREGVLTDVTGPLHSTQMSASAESGVDEELPMLSAIDSDEFDGDMETRLDPVGSDDRGTRSHPVGSSVSSLLNFVNLTSDADESTPKAVPRSKLVLGYLPSPASDSGAASILTLVGPDSTRRMSRGRYSAFSDTSRGDPNPFPRLNLSNSQNSISHNSDSGNHSGTQYSMEATRDSLAQPSMLTMSSADNLLSVDTTDPSSIGLSSCTNNSSYKESDGQTSFDLSSTRSEFIMPKPRLDYNGMTSTSTSAGSLSSVGTKAPMNTPNCSLAESERTSLDGGVEPRARRVLVVDMASFGDQSSREEEDTEEAEFELRGNKKGKTPKRKTPSLWKKTQSFARRFKAGLKNKSGSS</sequence>